<name>A0AC34GD68_9BILA</name>
<protein>
    <submittedName>
        <fullName evidence="2">Uncharacterized protein</fullName>
    </submittedName>
</protein>
<reference evidence="2" key="1">
    <citation type="submission" date="2022-11" db="UniProtKB">
        <authorList>
            <consortium name="WormBaseParasite"/>
        </authorList>
    </citation>
    <scope>IDENTIFICATION</scope>
</reference>
<sequence>MGDSGNDKKLAALSMNGSNSINGNSAVSAHQQVILEQERFMPIANISRIMKR</sequence>
<dbReference type="Proteomes" id="UP000887579">
    <property type="component" value="Unplaced"/>
</dbReference>
<organism evidence="1 2">
    <name type="scientific">Panagrolaimus sp. ES5</name>
    <dbReference type="NCBI Taxonomy" id="591445"/>
    <lineage>
        <taxon>Eukaryota</taxon>
        <taxon>Metazoa</taxon>
        <taxon>Ecdysozoa</taxon>
        <taxon>Nematoda</taxon>
        <taxon>Chromadorea</taxon>
        <taxon>Rhabditida</taxon>
        <taxon>Tylenchina</taxon>
        <taxon>Panagrolaimomorpha</taxon>
        <taxon>Panagrolaimoidea</taxon>
        <taxon>Panagrolaimidae</taxon>
        <taxon>Panagrolaimus</taxon>
    </lineage>
</organism>
<dbReference type="WBParaSite" id="ES5_v2.g27668.t1">
    <property type="protein sequence ID" value="ES5_v2.g27668.t1"/>
    <property type="gene ID" value="ES5_v2.g27668"/>
</dbReference>
<evidence type="ECO:0000313" key="1">
    <source>
        <dbReference type="Proteomes" id="UP000887579"/>
    </source>
</evidence>
<proteinExistence type="predicted"/>
<evidence type="ECO:0000313" key="2">
    <source>
        <dbReference type="WBParaSite" id="ES5_v2.g27668.t1"/>
    </source>
</evidence>
<accession>A0AC34GD68</accession>